<evidence type="ECO:0000256" key="1">
    <source>
        <dbReference type="ARBA" id="ARBA00022679"/>
    </source>
</evidence>
<keyword evidence="11" id="KW-1185">Reference proteome</keyword>
<dbReference type="InterPro" id="IPR026669">
    <property type="entry name" value="Arsenite_MeTrfase-like"/>
</dbReference>
<gene>
    <name evidence="10" type="ORF">DX912_12610</name>
</gene>
<evidence type="ECO:0000313" key="11">
    <source>
        <dbReference type="Proteomes" id="UP000256829"/>
    </source>
</evidence>
<evidence type="ECO:0000256" key="7">
    <source>
        <dbReference type="ARBA" id="ARBA00047943"/>
    </source>
</evidence>
<dbReference type="PANTHER" id="PTHR43675">
    <property type="entry name" value="ARSENITE METHYLTRANSFERASE"/>
    <property type="match status" value="1"/>
</dbReference>
<reference evidence="10 11" key="1">
    <citation type="submission" date="2018-08" db="EMBL/GenBank/DDBJ databases">
        <title>Lysobacter soli KCTC 22011, whole genome shotgun sequence.</title>
        <authorList>
            <person name="Zhang X."/>
            <person name="Feng G."/>
            <person name="Zhu H."/>
        </authorList>
    </citation>
    <scope>NUCLEOTIDE SEQUENCE [LARGE SCALE GENOMIC DNA]</scope>
    <source>
        <strain evidence="10 11">KCTC 22011</strain>
    </source>
</reference>
<keyword evidence="1 10" id="KW-0808">Transferase</keyword>
<evidence type="ECO:0000259" key="9">
    <source>
        <dbReference type="Pfam" id="PF13847"/>
    </source>
</evidence>
<dbReference type="CDD" id="cd02440">
    <property type="entry name" value="AdoMet_MTases"/>
    <property type="match status" value="1"/>
</dbReference>
<dbReference type="InterPro" id="IPR025714">
    <property type="entry name" value="Methyltranfer_dom"/>
</dbReference>
<comment type="catalytic activity">
    <reaction evidence="6">
        <text>arsenic triglutathione + [thioredoxin]-dithiol + S-adenosyl-L-methionine + 2 H2O = methylarsonous acid + [thioredoxin]-disulfide + 3 glutathione + S-adenosyl-L-homocysteine + H(+)</text>
        <dbReference type="Rhea" id="RHEA:69460"/>
        <dbReference type="Rhea" id="RHEA-COMP:10698"/>
        <dbReference type="Rhea" id="RHEA-COMP:10700"/>
        <dbReference type="ChEBI" id="CHEBI:15377"/>
        <dbReference type="ChEBI" id="CHEBI:15378"/>
        <dbReference type="ChEBI" id="CHEBI:17826"/>
        <dbReference type="ChEBI" id="CHEBI:29950"/>
        <dbReference type="ChEBI" id="CHEBI:50058"/>
        <dbReference type="ChEBI" id="CHEBI:57856"/>
        <dbReference type="ChEBI" id="CHEBI:57925"/>
        <dbReference type="ChEBI" id="CHEBI:59789"/>
        <dbReference type="ChEBI" id="CHEBI:183640"/>
        <dbReference type="EC" id="2.1.1.137"/>
    </reaction>
</comment>
<comment type="similarity">
    <text evidence="3">Belongs to the methyltransferase superfamily. Arsenite methyltransferase family.</text>
</comment>
<dbReference type="GO" id="GO:0032259">
    <property type="term" value="P:methylation"/>
    <property type="evidence" value="ECO:0007669"/>
    <property type="project" value="UniProtKB-KW"/>
</dbReference>
<dbReference type="EMBL" id="QTJR01000008">
    <property type="protein sequence ID" value="RDY66584.1"/>
    <property type="molecule type" value="Genomic_DNA"/>
</dbReference>
<evidence type="ECO:0000313" key="10">
    <source>
        <dbReference type="EMBL" id="RDY66584.1"/>
    </source>
</evidence>
<organism evidence="10 11">
    <name type="scientific">Lysobacter soli</name>
    <dbReference type="NCBI Taxonomy" id="453783"/>
    <lineage>
        <taxon>Bacteria</taxon>
        <taxon>Pseudomonadati</taxon>
        <taxon>Pseudomonadota</taxon>
        <taxon>Gammaproteobacteria</taxon>
        <taxon>Lysobacterales</taxon>
        <taxon>Lysobacteraceae</taxon>
        <taxon>Lysobacter</taxon>
    </lineage>
</organism>
<comment type="catalytic activity">
    <reaction evidence="7">
        <text>arsenic triglutathione + 2 [thioredoxin]-dithiol + 2 S-adenosyl-L-methionine + H2O = dimethylarsinous acid + 2 [thioredoxin]-disulfide + 3 glutathione + 2 S-adenosyl-L-homocysteine + 2 H(+)</text>
        <dbReference type="Rhea" id="RHEA:69464"/>
        <dbReference type="Rhea" id="RHEA-COMP:10698"/>
        <dbReference type="Rhea" id="RHEA-COMP:10700"/>
        <dbReference type="ChEBI" id="CHEBI:15377"/>
        <dbReference type="ChEBI" id="CHEBI:15378"/>
        <dbReference type="ChEBI" id="CHEBI:23808"/>
        <dbReference type="ChEBI" id="CHEBI:29950"/>
        <dbReference type="ChEBI" id="CHEBI:50058"/>
        <dbReference type="ChEBI" id="CHEBI:57856"/>
        <dbReference type="ChEBI" id="CHEBI:57925"/>
        <dbReference type="ChEBI" id="CHEBI:59789"/>
        <dbReference type="ChEBI" id="CHEBI:183640"/>
        <dbReference type="EC" id="2.1.1.137"/>
    </reaction>
</comment>
<dbReference type="PANTHER" id="PTHR43675:SF8">
    <property type="entry name" value="ARSENITE METHYLTRANSFERASE"/>
    <property type="match status" value="1"/>
</dbReference>
<dbReference type="Pfam" id="PF13847">
    <property type="entry name" value="Methyltransf_31"/>
    <property type="match status" value="1"/>
</dbReference>
<name>A0A3D8VAY5_9GAMM</name>
<dbReference type="SUPFAM" id="SSF53335">
    <property type="entry name" value="S-adenosyl-L-methionine-dependent methyltransferases"/>
    <property type="match status" value="1"/>
</dbReference>
<keyword evidence="2" id="KW-0949">S-adenosyl-L-methionine</keyword>
<evidence type="ECO:0000256" key="3">
    <source>
        <dbReference type="ARBA" id="ARBA00034487"/>
    </source>
</evidence>
<evidence type="ECO:0000256" key="2">
    <source>
        <dbReference type="ARBA" id="ARBA00022691"/>
    </source>
</evidence>
<dbReference type="GO" id="GO:0030791">
    <property type="term" value="F:arsenite methyltransferase activity"/>
    <property type="evidence" value="ECO:0007669"/>
    <property type="project" value="UniProtKB-EC"/>
</dbReference>
<evidence type="ECO:0000256" key="6">
    <source>
        <dbReference type="ARBA" id="ARBA00047941"/>
    </source>
</evidence>
<feature type="domain" description="Methyltransferase" evidence="9">
    <location>
        <begin position="78"/>
        <end position="221"/>
    </location>
</feature>
<evidence type="ECO:0000256" key="8">
    <source>
        <dbReference type="ARBA" id="ARBA00048428"/>
    </source>
</evidence>
<evidence type="ECO:0000256" key="5">
    <source>
        <dbReference type="ARBA" id="ARBA00034545"/>
    </source>
</evidence>
<dbReference type="Gene3D" id="3.40.50.150">
    <property type="entry name" value="Vaccinia Virus protein VP39"/>
    <property type="match status" value="1"/>
</dbReference>
<sequence length="261" mass="27940">MTRCPLELDTMYLNRQVRATYERVARAPASGFHFHTGADYAVRQLRYDAAELAALPVACTERFSGVGNPLRIGTIPAGAVVLDHACGAGMDLLLAAKAAGPDGRAIGVDLTPGMRASALRAAAQSGLLDRIRVFEGTFEDLPMDDASVDVAISNGVLNLAPDKPRVLCEIARVLKPGGRLFLADVVLDRELAAGVRSNADLWASCIGGAVTESLLMELLRDCGLSDAQVTERFECFAGTDIDRKFHTHLHAYGVNVLAHKR</sequence>
<dbReference type="RefSeq" id="WP_115842888.1">
    <property type="nucleotide sequence ID" value="NZ_CP183976.1"/>
</dbReference>
<comment type="caution">
    <text evidence="10">The sequence shown here is derived from an EMBL/GenBank/DDBJ whole genome shotgun (WGS) entry which is preliminary data.</text>
</comment>
<protein>
    <recommendedName>
        <fullName evidence="5">Arsenite methyltransferase</fullName>
        <ecNumber evidence="4">2.1.1.137</ecNumber>
    </recommendedName>
</protein>
<dbReference type="AlphaFoldDB" id="A0A3D8VAY5"/>
<comment type="catalytic activity">
    <reaction evidence="8">
        <text>arsenic triglutathione + 3 [thioredoxin]-dithiol + 3 S-adenosyl-L-methionine = trimethylarsine + 3 [thioredoxin]-disulfide + 3 glutathione + 3 S-adenosyl-L-homocysteine + 3 H(+)</text>
        <dbReference type="Rhea" id="RHEA:69432"/>
        <dbReference type="Rhea" id="RHEA-COMP:10698"/>
        <dbReference type="Rhea" id="RHEA-COMP:10700"/>
        <dbReference type="ChEBI" id="CHEBI:15378"/>
        <dbReference type="ChEBI" id="CHEBI:27130"/>
        <dbReference type="ChEBI" id="CHEBI:29950"/>
        <dbReference type="ChEBI" id="CHEBI:50058"/>
        <dbReference type="ChEBI" id="CHEBI:57856"/>
        <dbReference type="ChEBI" id="CHEBI:57925"/>
        <dbReference type="ChEBI" id="CHEBI:59789"/>
        <dbReference type="ChEBI" id="CHEBI:183640"/>
        <dbReference type="EC" id="2.1.1.137"/>
    </reaction>
</comment>
<keyword evidence="10" id="KW-0489">Methyltransferase</keyword>
<dbReference type="Proteomes" id="UP000256829">
    <property type="component" value="Unassembled WGS sequence"/>
</dbReference>
<dbReference type="InterPro" id="IPR029063">
    <property type="entry name" value="SAM-dependent_MTases_sf"/>
</dbReference>
<proteinExistence type="inferred from homology"/>
<accession>A0A3D8VAY5</accession>
<dbReference type="EC" id="2.1.1.137" evidence="4"/>
<evidence type="ECO:0000256" key="4">
    <source>
        <dbReference type="ARBA" id="ARBA00034521"/>
    </source>
</evidence>